<dbReference type="AlphaFoldDB" id="A0A8H6H8Y1"/>
<feature type="transmembrane region" description="Helical" evidence="2">
    <location>
        <begin position="338"/>
        <end position="360"/>
    </location>
</feature>
<feature type="transmembrane region" description="Helical" evidence="2">
    <location>
        <begin position="414"/>
        <end position="437"/>
    </location>
</feature>
<dbReference type="EMBL" id="JACGCI010000225">
    <property type="protein sequence ID" value="KAF6741657.1"/>
    <property type="molecule type" value="Genomic_DNA"/>
</dbReference>
<proteinExistence type="predicted"/>
<comment type="caution">
    <text evidence="3">The sequence shown here is derived from an EMBL/GenBank/DDBJ whole genome shotgun (WGS) entry which is preliminary data.</text>
</comment>
<feature type="transmembrane region" description="Helical" evidence="2">
    <location>
        <begin position="298"/>
        <end position="318"/>
    </location>
</feature>
<protein>
    <submittedName>
        <fullName evidence="3">Uncharacterized protein</fullName>
    </submittedName>
</protein>
<keyword evidence="2" id="KW-1133">Transmembrane helix</keyword>
<feature type="region of interest" description="Disordered" evidence="1">
    <location>
        <begin position="149"/>
        <end position="177"/>
    </location>
</feature>
<evidence type="ECO:0000313" key="3">
    <source>
        <dbReference type="EMBL" id="KAF6741657.1"/>
    </source>
</evidence>
<evidence type="ECO:0000256" key="1">
    <source>
        <dbReference type="SAM" id="MobiDB-lite"/>
    </source>
</evidence>
<reference evidence="3 4" key="1">
    <citation type="submission" date="2020-07" db="EMBL/GenBank/DDBJ databases">
        <title>Comparative genomics of pyrophilous fungi reveals a link between fire events and developmental genes.</title>
        <authorList>
            <consortium name="DOE Joint Genome Institute"/>
            <person name="Steindorff A.S."/>
            <person name="Carver A."/>
            <person name="Calhoun S."/>
            <person name="Stillman K."/>
            <person name="Liu H."/>
            <person name="Lipzen A."/>
            <person name="Pangilinan J."/>
            <person name="Labutti K."/>
            <person name="Bruns T.D."/>
            <person name="Grigoriev I.V."/>
        </authorList>
    </citation>
    <scope>NUCLEOTIDE SEQUENCE [LARGE SCALE GENOMIC DNA]</scope>
    <source>
        <strain evidence="3 4">CBS 144469</strain>
    </source>
</reference>
<organism evidence="3 4">
    <name type="scientific">Ephemerocybe angulata</name>
    <dbReference type="NCBI Taxonomy" id="980116"/>
    <lineage>
        <taxon>Eukaryota</taxon>
        <taxon>Fungi</taxon>
        <taxon>Dikarya</taxon>
        <taxon>Basidiomycota</taxon>
        <taxon>Agaricomycotina</taxon>
        <taxon>Agaricomycetes</taxon>
        <taxon>Agaricomycetidae</taxon>
        <taxon>Agaricales</taxon>
        <taxon>Agaricineae</taxon>
        <taxon>Psathyrellaceae</taxon>
        <taxon>Ephemerocybe</taxon>
    </lineage>
</organism>
<feature type="region of interest" description="Disordered" evidence="1">
    <location>
        <begin position="448"/>
        <end position="474"/>
    </location>
</feature>
<evidence type="ECO:0000256" key="2">
    <source>
        <dbReference type="SAM" id="Phobius"/>
    </source>
</evidence>
<keyword evidence="2" id="KW-0472">Membrane</keyword>
<name>A0A8H6H8Y1_9AGAR</name>
<feature type="transmembrane region" description="Helical" evidence="2">
    <location>
        <begin position="372"/>
        <end position="394"/>
    </location>
</feature>
<dbReference type="Proteomes" id="UP000521943">
    <property type="component" value="Unassembled WGS sequence"/>
</dbReference>
<sequence>MAGVGCATTAAKPRVRILVAIRTALVDIFVAVAGLGSPGCLTYDTNRDTSSLESFVLRAWPCDSECSNAADPVQSRRGSKRTGNRLGCAELSFSSIMSIALLGSSTEVVVHLFAGRDQAESQIRGAARELRMWLPEHLRVPVWDVHTPIPTERPTTHACPQRRTSTEGVTLASQPPDRHSIQLSTTAPQNLHGIFISHHAVRAEGTWLINYTETVGEHSHHLLALDKPGHRVSDDLPVGSMLGIPGLLWSGDDVASAGANAALVFYVGRSRLSDDEGEENIEVYQPQYENTLAKRVQLAVGCLGFLCGSMFVASDAWVHSDKGRLVRGGHVNDGMHPMVKLGNISFVLAAWLSGGFMLYRAYVLYALARWRWVLLASPVLLYLGSVVMEILLLIQTSTPLSPSSPFATFGQLALTSFALSAVLNISLTLLGASRIIFYRLTTRRPSPANRSREEAVTKSQATSISRSEQLRPNSGSCPLTSFTSIVVESSSVYSAFLVIFLVTYARGHGTARLFLPILAQIQVLSPLLVTYRLSKDMAWTTETRANEPSFALSGVRSQSRRVYETFQTGPVSLRSLPEFESGRSRGGIYEVTRSFS</sequence>
<feature type="compositionally biased region" description="Polar residues" evidence="1">
    <location>
        <begin position="162"/>
        <end position="173"/>
    </location>
</feature>
<feature type="compositionally biased region" description="Polar residues" evidence="1">
    <location>
        <begin position="457"/>
        <end position="474"/>
    </location>
</feature>
<accession>A0A8H6H8Y1</accession>
<evidence type="ECO:0000313" key="4">
    <source>
        <dbReference type="Proteomes" id="UP000521943"/>
    </source>
</evidence>
<dbReference type="OrthoDB" id="3245627at2759"/>
<gene>
    <name evidence="3" type="ORF">DFP72DRAFT_1112307</name>
</gene>
<keyword evidence="4" id="KW-1185">Reference proteome</keyword>
<keyword evidence="2" id="KW-0812">Transmembrane</keyword>